<sequence length="325" mass="35280">MVTVSTQASKENGGDHSFCGGSIIGSSWVLTAAHCVVKSRNVKVPNTISAESVMVVRSAAQNNVSTSQLPYNIRSPDFMMVSYGSNSKKKMKSVQVKSVHVPGAYIDSEYSGDFALLELSTPLEFDDDVKPIRISSTFISSNMSVTAAGYGSTKQNGYSPSEKLKLVKLKTGNRNVCSQHRDGFTDNNSEVICCPTFESSDTCFGDSGGPLLAATLGTQFTSSDNNNITTNSKYYENEWVLLGLTSYGNSISNNFVCASEDGAGFYTNVDYYSHLISKISGIPRSQLLSNESFQEFDIRIASKSAQTLLDQRILLLAILASLFYF</sequence>
<comment type="caution">
    <text evidence="5">The sequence shown here is derived from an EMBL/GenBank/DDBJ whole genome shotgun (WGS) entry which is preliminary data.</text>
</comment>
<evidence type="ECO:0000256" key="1">
    <source>
        <dbReference type="ARBA" id="ARBA00007664"/>
    </source>
</evidence>
<reference evidence="5 6" key="1">
    <citation type="journal article" date="2018" name="MBio">
        <title>Comparative Genomics Reveals the Core Gene Toolbox for the Fungus-Insect Symbiosis.</title>
        <authorList>
            <person name="Wang Y."/>
            <person name="Stata M."/>
            <person name="Wang W."/>
            <person name="Stajich J.E."/>
            <person name="White M.M."/>
            <person name="Moncalvo J.M."/>
        </authorList>
    </citation>
    <scope>NUCLEOTIDE SEQUENCE [LARGE SCALE GENOMIC DNA]</scope>
    <source>
        <strain evidence="5 6">SWE-8-4</strain>
    </source>
</reference>
<dbReference type="PROSITE" id="PS00134">
    <property type="entry name" value="TRYPSIN_HIS"/>
    <property type="match status" value="1"/>
</dbReference>
<evidence type="ECO:0000259" key="4">
    <source>
        <dbReference type="PROSITE" id="PS50240"/>
    </source>
</evidence>
<name>A0A2T9YBH9_9FUNG</name>
<dbReference type="InterPro" id="IPR043504">
    <property type="entry name" value="Peptidase_S1_PA_chymotrypsin"/>
</dbReference>
<dbReference type="PROSITE" id="PS00135">
    <property type="entry name" value="TRYPSIN_SER"/>
    <property type="match status" value="1"/>
</dbReference>
<dbReference type="Pfam" id="PF00089">
    <property type="entry name" value="Trypsin"/>
    <property type="match status" value="2"/>
</dbReference>
<organism evidence="5 6">
    <name type="scientific">Smittium simulii</name>
    <dbReference type="NCBI Taxonomy" id="133385"/>
    <lineage>
        <taxon>Eukaryota</taxon>
        <taxon>Fungi</taxon>
        <taxon>Fungi incertae sedis</taxon>
        <taxon>Zoopagomycota</taxon>
        <taxon>Kickxellomycotina</taxon>
        <taxon>Harpellomycetes</taxon>
        <taxon>Harpellales</taxon>
        <taxon>Legeriomycetaceae</taxon>
        <taxon>Smittium</taxon>
    </lineage>
</organism>
<comment type="similarity">
    <text evidence="1">Belongs to the peptidase S1 family.</text>
</comment>
<dbReference type="Proteomes" id="UP000245383">
    <property type="component" value="Unassembled WGS sequence"/>
</dbReference>
<dbReference type="Gene3D" id="2.40.10.10">
    <property type="entry name" value="Trypsin-like serine proteases"/>
    <property type="match status" value="1"/>
</dbReference>
<proteinExistence type="inferred from homology"/>
<protein>
    <recommendedName>
        <fullName evidence="4">Peptidase S1 domain-containing protein</fullName>
    </recommendedName>
</protein>
<evidence type="ECO:0000256" key="3">
    <source>
        <dbReference type="RuleBase" id="RU363034"/>
    </source>
</evidence>
<keyword evidence="6" id="KW-1185">Reference proteome</keyword>
<dbReference type="PANTHER" id="PTHR24276:SF91">
    <property type="entry name" value="AT26814P-RELATED"/>
    <property type="match status" value="1"/>
</dbReference>
<dbReference type="STRING" id="133385.A0A2T9YBH9"/>
<evidence type="ECO:0000256" key="2">
    <source>
        <dbReference type="ARBA" id="ARBA00023157"/>
    </source>
</evidence>
<evidence type="ECO:0000313" key="6">
    <source>
        <dbReference type="Proteomes" id="UP000245383"/>
    </source>
</evidence>
<dbReference type="SUPFAM" id="SSF50494">
    <property type="entry name" value="Trypsin-like serine proteases"/>
    <property type="match status" value="1"/>
</dbReference>
<gene>
    <name evidence="5" type="ORF">BB561_005221</name>
</gene>
<dbReference type="GO" id="GO:0006508">
    <property type="term" value="P:proteolysis"/>
    <property type="evidence" value="ECO:0007669"/>
    <property type="project" value="UniProtKB-KW"/>
</dbReference>
<dbReference type="OrthoDB" id="6380398at2759"/>
<dbReference type="SMART" id="SM00020">
    <property type="entry name" value="Tryp_SPc"/>
    <property type="match status" value="1"/>
</dbReference>
<feature type="domain" description="Peptidase S1" evidence="4">
    <location>
        <begin position="1"/>
        <end position="281"/>
    </location>
</feature>
<dbReference type="GO" id="GO:0004252">
    <property type="term" value="F:serine-type endopeptidase activity"/>
    <property type="evidence" value="ECO:0007669"/>
    <property type="project" value="InterPro"/>
</dbReference>
<dbReference type="InterPro" id="IPR018114">
    <property type="entry name" value="TRYPSIN_HIS"/>
</dbReference>
<dbReference type="EMBL" id="MBFR01000303">
    <property type="protein sequence ID" value="PVU89680.1"/>
    <property type="molecule type" value="Genomic_DNA"/>
</dbReference>
<dbReference type="InterPro" id="IPR001254">
    <property type="entry name" value="Trypsin_dom"/>
</dbReference>
<keyword evidence="3" id="KW-0645">Protease</keyword>
<dbReference type="InterPro" id="IPR001314">
    <property type="entry name" value="Peptidase_S1A"/>
</dbReference>
<keyword evidence="3" id="KW-0378">Hydrolase</keyword>
<dbReference type="InterPro" id="IPR009003">
    <property type="entry name" value="Peptidase_S1_PA"/>
</dbReference>
<dbReference type="CDD" id="cd00190">
    <property type="entry name" value="Tryp_SPc"/>
    <property type="match status" value="1"/>
</dbReference>
<keyword evidence="2" id="KW-1015">Disulfide bond</keyword>
<dbReference type="InterPro" id="IPR033116">
    <property type="entry name" value="TRYPSIN_SER"/>
</dbReference>
<dbReference type="PROSITE" id="PS50240">
    <property type="entry name" value="TRYPSIN_DOM"/>
    <property type="match status" value="1"/>
</dbReference>
<dbReference type="PANTHER" id="PTHR24276">
    <property type="entry name" value="POLYSERASE-RELATED"/>
    <property type="match status" value="1"/>
</dbReference>
<keyword evidence="3" id="KW-0720">Serine protease</keyword>
<accession>A0A2T9YBH9</accession>
<dbReference type="PRINTS" id="PR00722">
    <property type="entry name" value="CHYMOTRYPSIN"/>
</dbReference>
<dbReference type="InterPro" id="IPR050430">
    <property type="entry name" value="Peptidase_S1"/>
</dbReference>
<evidence type="ECO:0000313" key="5">
    <source>
        <dbReference type="EMBL" id="PVU89680.1"/>
    </source>
</evidence>
<dbReference type="AlphaFoldDB" id="A0A2T9YBH9"/>